<evidence type="ECO:0000256" key="2">
    <source>
        <dbReference type="ARBA" id="ARBA00009045"/>
    </source>
</evidence>
<dbReference type="FunCoup" id="C1EAD5">
    <property type="interactions" value="915"/>
</dbReference>
<evidence type="ECO:0000256" key="7">
    <source>
        <dbReference type="ARBA" id="ARBA00023136"/>
    </source>
</evidence>
<keyword evidence="11" id="KW-1185">Reference proteome</keyword>
<name>C1EAD5_MICCC</name>
<dbReference type="GO" id="GO:0016020">
    <property type="term" value="C:membrane"/>
    <property type="evidence" value="ECO:0007669"/>
    <property type="project" value="UniProtKB-SubCell"/>
</dbReference>
<dbReference type="Gene3D" id="1.20.1540.10">
    <property type="entry name" value="Rhomboid-like"/>
    <property type="match status" value="1"/>
</dbReference>
<evidence type="ECO:0000313" key="11">
    <source>
        <dbReference type="Proteomes" id="UP000002009"/>
    </source>
</evidence>
<dbReference type="EMBL" id="CP001328">
    <property type="protein sequence ID" value="ACO65186.1"/>
    <property type="molecule type" value="Genomic_DNA"/>
</dbReference>
<dbReference type="InterPro" id="IPR035952">
    <property type="entry name" value="Rhomboid-like_sf"/>
</dbReference>
<proteinExistence type="inferred from homology"/>
<dbReference type="Pfam" id="PF01694">
    <property type="entry name" value="Rhomboid"/>
    <property type="match status" value="1"/>
</dbReference>
<evidence type="ECO:0000256" key="5">
    <source>
        <dbReference type="ARBA" id="ARBA00022801"/>
    </source>
</evidence>
<keyword evidence="7 8" id="KW-0472">Membrane</keyword>
<feature type="domain" description="Peptidase S54 rhomboid" evidence="9">
    <location>
        <begin position="57"/>
        <end position="199"/>
    </location>
</feature>
<keyword evidence="3" id="KW-0645">Protease</keyword>
<feature type="non-terminal residue" evidence="10">
    <location>
        <position position="232"/>
    </location>
</feature>
<dbReference type="OMA" id="SIHRTAN"/>
<dbReference type="GO" id="GO:0004252">
    <property type="term" value="F:serine-type endopeptidase activity"/>
    <property type="evidence" value="ECO:0007669"/>
    <property type="project" value="InterPro"/>
</dbReference>
<evidence type="ECO:0000313" key="10">
    <source>
        <dbReference type="EMBL" id="ACO65186.1"/>
    </source>
</evidence>
<keyword evidence="5" id="KW-0378">Hydrolase</keyword>
<dbReference type="SUPFAM" id="SSF144091">
    <property type="entry name" value="Rhomboid-like"/>
    <property type="match status" value="1"/>
</dbReference>
<keyword evidence="6 8" id="KW-1133">Transmembrane helix</keyword>
<dbReference type="GO" id="GO:0006508">
    <property type="term" value="P:proteolysis"/>
    <property type="evidence" value="ECO:0007669"/>
    <property type="project" value="UniProtKB-KW"/>
</dbReference>
<feature type="transmembrane region" description="Helical" evidence="8">
    <location>
        <begin position="131"/>
        <end position="150"/>
    </location>
</feature>
<dbReference type="PANTHER" id="PTHR43066">
    <property type="entry name" value="RHOMBOID-RELATED PROTEIN"/>
    <property type="match status" value="1"/>
</dbReference>
<dbReference type="AlphaFoldDB" id="C1EAD5"/>
<sequence>MQESSLQTRGRDFYGSLPLGTRGVFVTCVALYVTGVLLGFDDFAQICMAPSWVLRDGQVYRMFTSVLFHGSVLHLAFNMMAFVPMASSLERLLGTVQFTYILVLFTLLASIFHVGLAFIGGTLGYPSMHECAIGFSGVIFGVIVVDTHLSSVAQRSIFGFFTVPSQWYPLSLLIFLQVLMPSVSFVGHLSGLLAGLTYVRGHLNPLLLRPSTTAWIEQHAWAAPAVRHGAFI</sequence>
<organism evidence="10 11">
    <name type="scientific">Micromonas commoda (strain RCC299 / NOUM17 / CCMP2709)</name>
    <name type="common">Picoplanktonic green alga</name>
    <dbReference type="NCBI Taxonomy" id="296587"/>
    <lineage>
        <taxon>Eukaryota</taxon>
        <taxon>Viridiplantae</taxon>
        <taxon>Chlorophyta</taxon>
        <taxon>Mamiellophyceae</taxon>
        <taxon>Mamiellales</taxon>
        <taxon>Mamiellaceae</taxon>
        <taxon>Micromonas</taxon>
    </lineage>
</organism>
<feature type="transmembrane region" description="Helical" evidence="8">
    <location>
        <begin position="98"/>
        <end position="119"/>
    </location>
</feature>
<protein>
    <recommendedName>
        <fullName evidence="9">Peptidase S54 rhomboid domain-containing protein</fullName>
    </recommendedName>
</protein>
<dbReference type="Proteomes" id="UP000002009">
    <property type="component" value="Chromosome 7"/>
</dbReference>
<feature type="transmembrane region" description="Helical" evidence="8">
    <location>
        <begin position="20"/>
        <end position="40"/>
    </location>
</feature>
<dbReference type="InterPro" id="IPR022764">
    <property type="entry name" value="Peptidase_S54_rhomboid_dom"/>
</dbReference>
<accession>C1EAD5</accession>
<dbReference type="PANTHER" id="PTHR43066:SF1">
    <property type="entry name" value="RHOMBOID PROTEIN 2"/>
    <property type="match status" value="1"/>
</dbReference>
<evidence type="ECO:0000256" key="8">
    <source>
        <dbReference type="SAM" id="Phobius"/>
    </source>
</evidence>
<dbReference type="RefSeq" id="XP_002503928.1">
    <property type="nucleotide sequence ID" value="XM_002503882.1"/>
</dbReference>
<evidence type="ECO:0000256" key="1">
    <source>
        <dbReference type="ARBA" id="ARBA00004141"/>
    </source>
</evidence>
<dbReference type="FunFam" id="1.20.1540.10:FF:000008">
    <property type="entry name" value="RHOMBOID-like protein 13"/>
    <property type="match status" value="1"/>
</dbReference>
<evidence type="ECO:0000256" key="3">
    <source>
        <dbReference type="ARBA" id="ARBA00022670"/>
    </source>
</evidence>
<dbReference type="InParanoid" id="C1EAD5"/>
<dbReference type="OrthoDB" id="10257275at2759"/>
<evidence type="ECO:0000256" key="6">
    <source>
        <dbReference type="ARBA" id="ARBA00022989"/>
    </source>
</evidence>
<dbReference type="eggNOG" id="KOG2632">
    <property type="taxonomic scope" value="Eukaryota"/>
</dbReference>
<feature type="transmembrane region" description="Helical" evidence="8">
    <location>
        <begin position="60"/>
        <end position="86"/>
    </location>
</feature>
<reference evidence="10 11" key="1">
    <citation type="journal article" date="2009" name="Science">
        <title>Green evolution and dynamic adaptations revealed by genomes of the marine picoeukaryotes Micromonas.</title>
        <authorList>
            <person name="Worden A.Z."/>
            <person name="Lee J.H."/>
            <person name="Mock T."/>
            <person name="Rouze P."/>
            <person name="Simmons M.P."/>
            <person name="Aerts A.L."/>
            <person name="Allen A.E."/>
            <person name="Cuvelier M.L."/>
            <person name="Derelle E."/>
            <person name="Everett M.V."/>
            <person name="Foulon E."/>
            <person name="Grimwood J."/>
            <person name="Gundlach H."/>
            <person name="Henrissat B."/>
            <person name="Napoli C."/>
            <person name="McDonald S.M."/>
            <person name="Parker M.S."/>
            <person name="Rombauts S."/>
            <person name="Salamov A."/>
            <person name="Von Dassow P."/>
            <person name="Badger J.H."/>
            <person name="Coutinho P.M."/>
            <person name="Demir E."/>
            <person name="Dubchak I."/>
            <person name="Gentemann C."/>
            <person name="Eikrem W."/>
            <person name="Gready J.E."/>
            <person name="John U."/>
            <person name="Lanier W."/>
            <person name="Lindquist E.A."/>
            <person name="Lucas S."/>
            <person name="Mayer K.F."/>
            <person name="Moreau H."/>
            <person name="Not F."/>
            <person name="Otillar R."/>
            <person name="Panaud O."/>
            <person name="Pangilinan J."/>
            <person name="Paulsen I."/>
            <person name="Piegu B."/>
            <person name="Poliakov A."/>
            <person name="Robbens S."/>
            <person name="Schmutz J."/>
            <person name="Toulza E."/>
            <person name="Wyss T."/>
            <person name="Zelensky A."/>
            <person name="Zhou K."/>
            <person name="Armbrust E.V."/>
            <person name="Bhattacharya D."/>
            <person name="Goodenough U.W."/>
            <person name="Van de Peer Y."/>
            <person name="Grigoriev I.V."/>
        </authorList>
    </citation>
    <scope>NUCLEOTIDE SEQUENCE [LARGE SCALE GENOMIC DNA]</scope>
    <source>
        <strain evidence="11">RCC299 / NOUM17</strain>
    </source>
</reference>
<gene>
    <name evidence="10" type="ORF">MICPUN_83610</name>
</gene>
<dbReference type="GeneID" id="8244873"/>
<evidence type="ECO:0000259" key="9">
    <source>
        <dbReference type="Pfam" id="PF01694"/>
    </source>
</evidence>
<evidence type="ECO:0000256" key="4">
    <source>
        <dbReference type="ARBA" id="ARBA00022692"/>
    </source>
</evidence>
<comment type="similarity">
    <text evidence="2">Belongs to the peptidase S54 family.</text>
</comment>
<dbReference type="KEGG" id="mis:MICPUN_83610"/>
<comment type="subcellular location">
    <subcellularLocation>
        <location evidence="1">Membrane</location>
        <topology evidence="1">Multi-pass membrane protein</topology>
    </subcellularLocation>
</comment>
<feature type="transmembrane region" description="Helical" evidence="8">
    <location>
        <begin position="170"/>
        <end position="199"/>
    </location>
</feature>
<keyword evidence="4 8" id="KW-0812">Transmembrane</keyword>